<dbReference type="PANTHER" id="PTHR45969">
    <property type="entry name" value="RING ZINC FINGER PROTEIN-RELATED"/>
    <property type="match status" value="1"/>
</dbReference>
<feature type="domain" description="RING-type" evidence="6">
    <location>
        <begin position="91"/>
        <end position="133"/>
    </location>
</feature>
<dbReference type="Proteomes" id="UP000247409">
    <property type="component" value="Unassembled WGS sequence"/>
</dbReference>
<dbReference type="OrthoDB" id="8062037at2759"/>
<dbReference type="SMART" id="SM00184">
    <property type="entry name" value="RING"/>
    <property type="match status" value="1"/>
</dbReference>
<protein>
    <submittedName>
        <fullName evidence="7">Putative E3 ubiquitin-protein ligase RHA1A</fullName>
    </submittedName>
</protein>
<dbReference type="InterPro" id="IPR001841">
    <property type="entry name" value="Znf_RING"/>
</dbReference>
<evidence type="ECO:0000256" key="2">
    <source>
        <dbReference type="ARBA" id="ARBA00022771"/>
    </source>
</evidence>
<dbReference type="EMBL" id="NBIV01000020">
    <property type="protein sequence ID" value="PXF47782.1"/>
    <property type="molecule type" value="Genomic_DNA"/>
</dbReference>
<dbReference type="Gene3D" id="3.30.40.10">
    <property type="entry name" value="Zinc/RING finger domain, C3HC4 (zinc finger)"/>
    <property type="match status" value="1"/>
</dbReference>
<name>A0A2V3J043_9FLOR</name>
<dbReference type="STRING" id="448386.A0A2V3J043"/>
<dbReference type="SUPFAM" id="SSF57850">
    <property type="entry name" value="RING/U-box"/>
    <property type="match status" value="1"/>
</dbReference>
<dbReference type="InterPro" id="IPR013083">
    <property type="entry name" value="Znf_RING/FYVE/PHD"/>
</dbReference>
<evidence type="ECO:0000256" key="4">
    <source>
        <dbReference type="PROSITE-ProRule" id="PRU00175"/>
    </source>
</evidence>
<dbReference type="GO" id="GO:0061630">
    <property type="term" value="F:ubiquitin protein ligase activity"/>
    <property type="evidence" value="ECO:0007669"/>
    <property type="project" value="TreeGrafter"/>
</dbReference>
<keyword evidence="8" id="KW-1185">Reference proteome</keyword>
<gene>
    <name evidence="7" type="ORF">BWQ96_02464</name>
</gene>
<evidence type="ECO:0000256" key="3">
    <source>
        <dbReference type="ARBA" id="ARBA00022833"/>
    </source>
</evidence>
<reference evidence="7 8" key="1">
    <citation type="journal article" date="2018" name="Mol. Biol. Evol.">
        <title>Analysis of the draft genome of the red seaweed Gracilariopsis chorda provides insights into genome size evolution in Rhodophyta.</title>
        <authorList>
            <person name="Lee J."/>
            <person name="Yang E.C."/>
            <person name="Graf L."/>
            <person name="Yang J.H."/>
            <person name="Qiu H."/>
            <person name="Zel Zion U."/>
            <person name="Chan C.X."/>
            <person name="Stephens T.G."/>
            <person name="Weber A.P.M."/>
            <person name="Boo G.H."/>
            <person name="Boo S.M."/>
            <person name="Kim K.M."/>
            <person name="Shin Y."/>
            <person name="Jung M."/>
            <person name="Lee S.J."/>
            <person name="Yim H.S."/>
            <person name="Lee J.H."/>
            <person name="Bhattacharya D."/>
            <person name="Yoon H.S."/>
        </authorList>
    </citation>
    <scope>NUCLEOTIDE SEQUENCE [LARGE SCALE GENOMIC DNA]</scope>
    <source>
        <strain evidence="7 8">SKKU-2015</strain>
        <tissue evidence="7">Whole body</tissue>
    </source>
</reference>
<dbReference type="AlphaFoldDB" id="A0A2V3J043"/>
<organism evidence="7 8">
    <name type="scientific">Gracilariopsis chorda</name>
    <dbReference type="NCBI Taxonomy" id="448386"/>
    <lineage>
        <taxon>Eukaryota</taxon>
        <taxon>Rhodophyta</taxon>
        <taxon>Florideophyceae</taxon>
        <taxon>Rhodymeniophycidae</taxon>
        <taxon>Gracilariales</taxon>
        <taxon>Gracilariaceae</taxon>
        <taxon>Gracilariopsis</taxon>
    </lineage>
</organism>
<dbReference type="GO" id="GO:0008270">
    <property type="term" value="F:zinc ion binding"/>
    <property type="evidence" value="ECO:0007669"/>
    <property type="project" value="UniProtKB-KW"/>
</dbReference>
<accession>A0A2V3J043</accession>
<proteinExistence type="predicted"/>
<evidence type="ECO:0000256" key="5">
    <source>
        <dbReference type="SAM" id="MobiDB-lite"/>
    </source>
</evidence>
<dbReference type="PROSITE" id="PS50089">
    <property type="entry name" value="ZF_RING_2"/>
    <property type="match status" value="1"/>
</dbReference>
<evidence type="ECO:0000259" key="6">
    <source>
        <dbReference type="PROSITE" id="PS50089"/>
    </source>
</evidence>
<dbReference type="Pfam" id="PF13639">
    <property type="entry name" value="zf-RING_2"/>
    <property type="match status" value="1"/>
</dbReference>
<dbReference type="PANTHER" id="PTHR45969:SF69">
    <property type="entry name" value="FINGER DOMAIN PROTEIN, PUTATIVE (AFU_ORTHOLOGUE AFUA_3G12190)-RELATED"/>
    <property type="match status" value="1"/>
</dbReference>
<keyword evidence="1" id="KW-0479">Metal-binding</keyword>
<evidence type="ECO:0000313" key="7">
    <source>
        <dbReference type="EMBL" id="PXF47782.1"/>
    </source>
</evidence>
<feature type="region of interest" description="Disordered" evidence="5">
    <location>
        <begin position="18"/>
        <end position="50"/>
    </location>
</feature>
<sequence>MPKFSSIALRALFRRRRRRRRPLADRAASPPLPPSSSSQVTDDSRDTPLHDDSIEAAQAMDESSSHHIAHGDETLSLASFKVAERHASRECAICLEALADNVVSSGQCLHLLHQTCLNAWLASSPRALCPVCRHPLLAREARSQRLCSAAATLAVLRDGRAWWWPEPWLSAEEARFERALHALWRVDAASLGPLPMVSTSPPLLREWMLAQIAHEWLNESAGHEWLQYEYMLEGVAV</sequence>
<comment type="caution">
    <text evidence="7">The sequence shown here is derived from an EMBL/GenBank/DDBJ whole genome shotgun (WGS) entry which is preliminary data.</text>
</comment>
<evidence type="ECO:0000256" key="1">
    <source>
        <dbReference type="ARBA" id="ARBA00022723"/>
    </source>
</evidence>
<evidence type="ECO:0000313" key="8">
    <source>
        <dbReference type="Proteomes" id="UP000247409"/>
    </source>
</evidence>
<dbReference type="GO" id="GO:0016567">
    <property type="term" value="P:protein ubiquitination"/>
    <property type="evidence" value="ECO:0007669"/>
    <property type="project" value="TreeGrafter"/>
</dbReference>
<keyword evidence="2 4" id="KW-0863">Zinc-finger</keyword>
<keyword evidence="3" id="KW-0862">Zinc</keyword>